<evidence type="ECO:0000256" key="1">
    <source>
        <dbReference type="ARBA" id="ARBA00011738"/>
    </source>
</evidence>
<dbReference type="EC" id="4.3.2.3" evidence="5"/>
<dbReference type="RefSeq" id="WP_106715703.1">
    <property type="nucleotide sequence ID" value="NZ_JACHXT010000004.1"/>
</dbReference>
<dbReference type="GO" id="GO:0050385">
    <property type="term" value="F:ureidoglycolate lyase activity"/>
    <property type="evidence" value="ECO:0007669"/>
    <property type="project" value="UniProtKB-UniRule"/>
</dbReference>
<comment type="pathway">
    <text evidence="5">Nitrogen metabolism; (S)-allantoin degradation.</text>
</comment>
<comment type="catalytic activity">
    <reaction evidence="4 5">
        <text>(S)-ureidoglycolate = urea + glyoxylate</text>
        <dbReference type="Rhea" id="RHEA:11304"/>
        <dbReference type="ChEBI" id="CHEBI:16199"/>
        <dbReference type="ChEBI" id="CHEBI:36655"/>
        <dbReference type="ChEBI" id="CHEBI:57296"/>
        <dbReference type="EC" id="4.3.2.3"/>
    </reaction>
</comment>
<dbReference type="PIRSF" id="PIRSF017306">
    <property type="entry name" value="Ureidogly_hydro"/>
    <property type="match status" value="1"/>
</dbReference>
<dbReference type="AlphaFoldDB" id="A0A2P7B1Q2"/>
<dbReference type="UniPathway" id="UPA00395"/>
<dbReference type="InterPro" id="IPR023525">
    <property type="entry name" value="Ureidogly_lyase_bac"/>
</dbReference>
<dbReference type="Pfam" id="PF04115">
    <property type="entry name" value="Ureidogly_lyase"/>
    <property type="match status" value="1"/>
</dbReference>
<comment type="caution">
    <text evidence="6">The sequence shown here is derived from an EMBL/GenBank/DDBJ whole genome shotgun (WGS) entry which is preliminary data.</text>
</comment>
<dbReference type="Proteomes" id="UP000241158">
    <property type="component" value="Unassembled WGS sequence"/>
</dbReference>
<comment type="function">
    <text evidence="5">Catalyzes the catabolism of the allantoin degradation intermediate (S)-ureidoglycolate, generating urea and glyoxylate. Involved in the utilization of allantoin as nitrogen source.</text>
</comment>
<dbReference type="InterPro" id="IPR007247">
    <property type="entry name" value="Ureidogly_lyase"/>
</dbReference>
<dbReference type="SUPFAM" id="SSF51182">
    <property type="entry name" value="RmlC-like cupins"/>
    <property type="match status" value="1"/>
</dbReference>
<dbReference type="PANTHER" id="PTHR21221:SF1">
    <property type="entry name" value="UREIDOGLYCOLATE LYASE"/>
    <property type="match status" value="1"/>
</dbReference>
<comment type="cofactor">
    <cofactor evidence="5">
        <name>Ni(2+)</name>
        <dbReference type="ChEBI" id="CHEBI:49786"/>
    </cofactor>
</comment>
<comment type="similarity">
    <text evidence="5">Belongs to the ureidoglycolate lyase family.</text>
</comment>
<dbReference type="GO" id="GO:0000256">
    <property type="term" value="P:allantoin catabolic process"/>
    <property type="evidence" value="ECO:0007669"/>
    <property type="project" value="UniProtKB-UniRule"/>
</dbReference>
<comment type="subunit">
    <text evidence="1 5">Homodimer.</text>
</comment>
<dbReference type="NCBIfam" id="NF009932">
    <property type="entry name" value="PRK13395.1"/>
    <property type="match status" value="1"/>
</dbReference>
<dbReference type="InterPro" id="IPR024060">
    <property type="entry name" value="Ureidoglycolate_lyase_dom_sf"/>
</dbReference>
<sequence length="166" mass="18253">MRTVTLEARPLTRAAFAPFGDVIETAGADMRLINGGTTERYHDLAHVDITGESARVLVNIFRGKSFAPPIDIKMLERHPLGSQAFFPLSGRPFLVVVAKDEGGRPGTPSAFLCQGHQGVNYARNTWHHPLISLEETSDFLIVDRGGEGDNLEEHVFGDVVYRIAKL</sequence>
<evidence type="ECO:0000313" key="6">
    <source>
        <dbReference type="EMBL" id="PSH60388.1"/>
    </source>
</evidence>
<keyword evidence="2 5" id="KW-0659">Purine metabolism</keyword>
<evidence type="ECO:0000256" key="4">
    <source>
        <dbReference type="ARBA" id="ARBA00047684"/>
    </source>
</evidence>
<dbReference type="GO" id="GO:0004848">
    <property type="term" value="F:ureidoglycolate hydrolase activity"/>
    <property type="evidence" value="ECO:0007669"/>
    <property type="project" value="InterPro"/>
</dbReference>
<dbReference type="CDD" id="cd20298">
    <property type="entry name" value="cupin_UAH"/>
    <property type="match status" value="1"/>
</dbReference>
<dbReference type="InterPro" id="IPR047233">
    <property type="entry name" value="UAH_cupin"/>
</dbReference>
<dbReference type="EMBL" id="PGGN01000001">
    <property type="protein sequence ID" value="PSH60388.1"/>
    <property type="molecule type" value="Genomic_DNA"/>
</dbReference>
<dbReference type="InterPro" id="IPR011051">
    <property type="entry name" value="RmlC_Cupin_sf"/>
</dbReference>
<dbReference type="GO" id="GO:0006145">
    <property type="term" value="P:purine nucleobase catabolic process"/>
    <property type="evidence" value="ECO:0007669"/>
    <property type="project" value="UniProtKB-UniRule"/>
</dbReference>
<dbReference type="Gene3D" id="2.60.120.480">
    <property type="entry name" value="Ureidoglycolate hydrolase"/>
    <property type="match status" value="1"/>
</dbReference>
<keyword evidence="6" id="KW-0378">Hydrolase</keyword>
<evidence type="ECO:0000313" key="7">
    <source>
        <dbReference type="Proteomes" id="UP000241158"/>
    </source>
</evidence>
<name>A0A2P7B1Q2_9HYPH</name>
<evidence type="ECO:0000256" key="2">
    <source>
        <dbReference type="ARBA" id="ARBA00022631"/>
    </source>
</evidence>
<accession>A0A2P7B1Q2</accession>
<protein>
    <recommendedName>
        <fullName evidence="5">Ureidoglycolate lyase</fullName>
        <ecNumber evidence="5">4.3.2.3</ecNumber>
    </recommendedName>
    <alternativeName>
        <fullName evidence="5">Ureidoglycolatase</fullName>
    </alternativeName>
</protein>
<dbReference type="OrthoDB" id="9804602at2"/>
<keyword evidence="3 5" id="KW-0456">Lyase</keyword>
<organism evidence="6 7">
    <name type="scientific">Phyllobacterium endophyticum</name>
    <dbReference type="NCBI Taxonomy" id="1149773"/>
    <lineage>
        <taxon>Bacteria</taxon>
        <taxon>Pseudomonadati</taxon>
        <taxon>Pseudomonadota</taxon>
        <taxon>Alphaproteobacteria</taxon>
        <taxon>Hyphomicrobiales</taxon>
        <taxon>Phyllobacteriaceae</taxon>
        <taxon>Phyllobacterium</taxon>
    </lineage>
</organism>
<evidence type="ECO:0000256" key="5">
    <source>
        <dbReference type="HAMAP-Rule" id="MF_00616"/>
    </source>
</evidence>
<proteinExistence type="inferred from homology"/>
<dbReference type="PANTHER" id="PTHR21221">
    <property type="entry name" value="UREIDOGLYCOLATE HYDROLASE"/>
    <property type="match status" value="1"/>
</dbReference>
<evidence type="ECO:0000256" key="3">
    <source>
        <dbReference type="ARBA" id="ARBA00023239"/>
    </source>
</evidence>
<gene>
    <name evidence="5" type="primary">allA</name>
    <name evidence="6" type="ORF">CU100_06810</name>
</gene>
<keyword evidence="7" id="KW-1185">Reference proteome</keyword>
<dbReference type="HAMAP" id="MF_00616">
    <property type="entry name" value="Ureidogly_lyase"/>
    <property type="match status" value="1"/>
</dbReference>
<reference evidence="7" key="1">
    <citation type="submission" date="2017-11" db="EMBL/GenBank/DDBJ databases">
        <authorList>
            <person name="Kuznetsova I."/>
            <person name="Sazanova A."/>
            <person name="Chirak E."/>
            <person name="Safronova V."/>
            <person name="Willems A."/>
        </authorList>
    </citation>
    <scope>NUCLEOTIDE SEQUENCE [LARGE SCALE GENOMIC DNA]</scope>
    <source>
        <strain evidence="7">PEPV15</strain>
    </source>
</reference>